<dbReference type="Pfam" id="PF00329">
    <property type="entry name" value="Complex1_30kDa"/>
    <property type="match status" value="1"/>
</dbReference>
<protein>
    <submittedName>
        <fullName evidence="3">Membrane bound protein complex subunit mbxK</fullName>
    </submittedName>
</protein>
<dbReference type="AlphaFoldDB" id="A0A4R6LM44"/>
<dbReference type="GO" id="GO:0008137">
    <property type="term" value="F:NADH dehydrogenase (ubiquinone) activity"/>
    <property type="evidence" value="ECO:0007669"/>
    <property type="project" value="InterPro"/>
</dbReference>
<comment type="caution">
    <text evidence="3">The sequence shown here is derived from an EMBL/GenBank/DDBJ whole genome shotgun (WGS) entry which is preliminary data.</text>
</comment>
<dbReference type="Proteomes" id="UP000295064">
    <property type="component" value="Unassembled WGS sequence"/>
</dbReference>
<organism evidence="3 4">
    <name type="scientific">Halanaerobium saccharolyticum</name>
    <dbReference type="NCBI Taxonomy" id="43595"/>
    <lineage>
        <taxon>Bacteria</taxon>
        <taxon>Bacillati</taxon>
        <taxon>Bacillota</taxon>
        <taxon>Clostridia</taxon>
        <taxon>Halanaerobiales</taxon>
        <taxon>Halanaerobiaceae</taxon>
        <taxon>Halanaerobium</taxon>
    </lineage>
</organism>
<sequence>MRNEKELLELINVHLEPQAVEIKREQNVSVELAPKNLIQALSFLKSHSYQHLSTISCVDWLEEGAFELVYHLFSYDDYINISLKTRIKREPGIFQTAKEIWPVAEFYERDIHEFFGVEFKGNDNLEEMILENWQHLPPMRKDFDTREFVNDQYEWRDYNGQKHTD</sequence>
<comment type="similarity">
    <text evidence="1">Belongs to the complex I 30 kDa subunit family.</text>
</comment>
<dbReference type="PANTHER" id="PTHR10884">
    <property type="entry name" value="NADH DEHYDROGENASE UBIQUINONE IRON-SULFUR PROTEIN 3"/>
    <property type="match status" value="1"/>
</dbReference>
<evidence type="ECO:0000313" key="3">
    <source>
        <dbReference type="EMBL" id="TDO84610.1"/>
    </source>
</evidence>
<gene>
    <name evidence="3" type="ORF">DFR79_12021</name>
</gene>
<reference evidence="3 4" key="1">
    <citation type="submission" date="2019-03" db="EMBL/GenBank/DDBJ databases">
        <title>Subsurface microbial communities from deep shales in Ohio and West Virginia, USA.</title>
        <authorList>
            <person name="Wrighton K."/>
        </authorList>
    </citation>
    <scope>NUCLEOTIDE SEQUENCE [LARGE SCALE GENOMIC DNA]</scope>
    <source>
        <strain evidence="3 4">MA284_T2</strain>
    </source>
</reference>
<evidence type="ECO:0000313" key="4">
    <source>
        <dbReference type="Proteomes" id="UP000295064"/>
    </source>
</evidence>
<dbReference type="Gene3D" id="3.30.460.80">
    <property type="entry name" value="NADH:ubiquinone oxidoreductase, 30kDa subunit"/>
    <property type="match status" value="1"/>
</dbReference>
<name>A0A4R6LM44_9FIRM</name>
<dbReference type="EMBL" id="SNWX01000020">
    <property type="protein sequence ID" value="TDO84610.1"/>
    <property type="molecule type" value="Genomic_DNA"/>
</dbReference>
<dbReference type="SUPFAM" id="SSF143243">
    <property type="entry name" value="Nqo5-like"/>
    <property type="match status" value="1"/>
</dbReference>
<dbReference type="InterPro" id="IPR001268">
    <property type="entry name" value="NADH_UbQ_OxRdtase_30kDa_su"/>
</dbReference>
<proteinExistence type="inferred from homology"/>
<dbReference type="RefSeq" id="WP_166638039.1">
    <property type="nucleotide sequence ID" value="NZ_SNWX01000020.1"/>
</dbReference>
<evidence type="ECO:0000256" key="1">
    <source>
        <dbReference type="ARBA" id="ARBA00007569"/>
    </source>
</evidence>
<dbReference type="InterPro" id="IPR037232">
    <property type="entry name" value="NADH_quin_OxRdtase_su_C/D-like"/>
</dbReference>
<dbReference type="PANTHER" id="PTHR10884:SF14">
    <property type="entry name" value="NADH DEHYDROGENASE [UBIQUINONE] IRON-SULFUR PROTEIN 3, MITOCHONDRIAL"/>
    <property type="match status" value="1"/>
</dbReference>
<feature type="domain" description="NADH:ubiquinone oxidoreductase 30kDa subunit" evidence="2">
    <location>
        <begin position="31"/>
        <end position="148"/>
    </location>
</feature>
<evidence type="ECO:0000259" key="2">
    <source>
        <dbReference type="Pfam" id="PF00329"/>
    </source>
</evidence>
<accession>A0A4R6LM44</accession>